<dbReference type="PIRSF" id="PIRSF015921">
    <property type="entry name" value="FA_sphinglp_des"/>
    <property type="match status" value="1"/>
</dbReference>
<dbReference type="PANTHER" id="PTHR19353">
    <property type="entry name" value="FATTY ACID DESATURASE 2"/>
    <property type="match status" value="1"/>
</dbReference>
<feature type="transmembrane region" description="Helical" evidence="2">
    <location>
        <begin position="79"/>
        <end position="97"/>
    </location>
</feature>
<dbReference type="InterPro" id="IPR012171">
    <property type="entry name" value="Fatty_acid_desaturase"/>
</dbReference>
<evidence type="ECO:0000259" key="3">
    <source>
        <dbReference type="Pfam" id="PF00487"/>
    </source>
</evidence>
<keyword evidence="2" id="KW-0472">Membrane</keyword>
<proteinExistence type="predicted"/>
<gene>
    <name evidence="4" type="ORF">SAMN05216266_1077</name>
</gene>
<dbReference type="AlphaFoldDB" id="A0A1I0ZII3"/>
<protein>
    <submittedName>
        <fullName evidence="4">Fatty acid desaturase</fullName>
    </submittedName>
</protein>
<dbReference type="CDD" id="cd03506">
    <property type="entry name" value="Delta6-FADS-like"/>
    <property type="match status" value="1"/>
</dbReference>
<sequence length="381" mass="42596">MERAGAGTDRSPLRRRRPSERHQRGDSAHAQPERRFAIIDDSTATLTSKRSGSEYADLSREIRGAGLLDRRYRYYAWKITGNLVALAGAWVAFAFIGDSWWQLFVAAFLAIVFAQLAFIGHDAGHKQIFRTRRPNSVIGTSHGGLVGMSYGWWISGHNKHHANPNHEDHDPDLDIPALAFTRGQAGLKTGFLRWMAKHQALLFFPLLTLEGWNLHVSGVRALLRRDVKSPKLETALLAGHFVGYLAAVFLVLSPGIAVVFIVVHQGLWGVYMGSSFAPNHKGMPTMTGDESVGFLRKQVLTSRNVRGGRVVDFVLGGLNYQIEHHLFPNMPRPNLRHAQPIVQRFCAERGISYQQCGLFRSYADVLRHLHEMGAPLRAVRA</sequence>
<keyword evidence="5" id="KW-1185">Reference proteome</keyword>
<name>A0A1I0ZII3_9PSEU</name>
<dbReference type="Proteomes" id="UP000243799">
    <property type="component" value="Unassembled WGS sequence"/>
</dbReference>
<reference evidence="5" key="1">
    <citation type="submission" date="2016-10" db="EMBL/GenBank/DDBJ databases">
        <authorList>
            <person name="Varghese N."/>
            <person name="Submissions S."/>
        </authorList>
    </citation>
    <scope>NUCLEOTIDE SEQUENCE [LARGE SCALE GENOMIC DNA]</scope>
    <source>
        <strain evidence="5">CGMCC 4.3568</strain>
    </source>
</reference>
<evidence type="ECO:0000313" key="4">
    <source>
        <dbReference type="EMBL" id="SFB25227.1"/>
    </source>
</evidence>
<dbReference type="STRING" id="490629.SAMN05216266_1077"/>
<feature type="transmembrane region" description="Helical" evidence="2">
    <location>
        <begin position="103"/>
        <end position="123"/>
    </location>
</feature>
<evidence type="ECO:0000256" key="1">
    <source>
        <dbReference type="SAM" id="MobiDB-lite"/>
    </source>
</evidence>
<evidence type="ECO:0000256" key="2">
    <source>
        <dbReference type="SAM" id="Phobius"/>
    </source>
</evidence>
<dbReference type="OrthoDB" id="104711at2"/>
<evidence type="ECO:0000313" key="5">
    <source>
        <dbReference type="Proteomes" id="UP000243799"/>
    </source>
</evidence>
<dbReference type="GO" id="GO:0016717">
    <property type="term" value="F:oxidoreductase activity, acting on paired donors, with oxidation of a pair of donors resulting in the reduction of molecular oxygen to two molecules of water"/>
    <property type="evidence" value="ECO:0007669"/>
    <property type="project" value="TreeGrafter"/>
</dbReference>
<feature type="compositionally biased region" description="Basic and acidic residues" evidence="1">
    <location>
        <begin position="20"/>
        <end position="32"/>
    </location>
</feature>
<dbReference type="InterPro" id="IPR005804">
    <property type="entry name" value="FA_desaturase_dom"/>
</dbReference>
<dbReference type="PANTHER" id="PTHR19353:SF19">
    <property type="entry name" value="DELTA(5) FATTY ACID DESATURASE C-RELATED"/>
    <property type="match status" value="1"/>
</dbReference>
<keyword evidence="2" id="KW-0812">Transmembrane</keyword>
<feature type="domain" description="Fatty acid desaturase" evidence="3">
    <location>
        <begin position="99"/>
        <end position="355"/>
    </location>
</feature>
<organism evidence="4 5">
    <name type="scientific">Amycolatopsis marina</name>
    <dbReference type="NCBI Taxonomy" id="490629"/>
    <lineage>
        <taxon>Bacteria</taxon>
        <taxon>Bacillati</taxon>
        <taxon>Actinomycetota</taxon>
        <taxon>Actinomycetes</taxon>
        <taxon>Pseudonocardiales</taxon>
        <taxon>Pseudonocardiaceae</taxon>
        <taxon>Amycolatopsis</taxon>
    </lineage>
</organism>
<keyword evidence="2" id="KW-1133">Transmembrane helix</keyword>
<dbReference type="EMBL" id="FOKG01000007">
    <property type="protein sequence ID" value="SFB25227.1"/>
    <property type="molecule type" value="Genomic_DNA"/>
</dbReference>
<accession>A0A1I0ZII3</accession>
<dbReference type="GO" id="GO:0008610">
    <property type="term" value="P:lipid biosynthetic process"/>
    <property type="evidence" value="ECO:0007669"/>
    <property type="project" value="UniProtKB-ARBA"/>
</dbReference>
<feature type="region of interest" description="Disordered" evidence="1">
    <location>
        <begin position="1"/>
        <end position="32"/>
    </location>
</feature>
<dbReference type="Pfam" id="PF00487">
    <property type="entry name" value="FA_desaturase"/>
    <property type="match status" value="1"/>
</dbReference>
<dbReference type="GO" id="GO:0016020">
    <property type="term" value="C:membrane"/>
    <property type="evidence" value="ECO:0007669"/>
    <property type="project" value="TreeGrafter"/>
</dbReference>
<feature type="transmembrane region" description="Helical" evidence="2">
    <location>
        <begin position="241"/>
        <end position="263"/>
    </location>
</feature>